<protein>
    <submittedName>
        <fullName evidence="3">DUF2628 domain-containing protein</fullName>
    </submittedName>
</protein>
<organism evidence="3 4">
    <name type="scientific">Neoaquamicrobium microcysteis</name>
    <dbReference type="NCBI Taxonomy" id="2682781"/>
    <lineage>
        <taxon>Bacteria</taxon>
        <taxon>Pseudomonadati</taxon>
        <taxon>Pseudomonadota</taxon>
        <taxon>Alphaproteobacteria</taxon>
        <taxon>Hyphomicrobiales</taxon>
        <taxon>Phyllobacteriaceae</taxon>
        <taxon>Neoaquamicrobium</taxon>
    </lineage>
</organism>
<gene>
    <name evidence="3" type="ORF">FY036_14360</name>
</gene>
<keyword evidence="2" id="KW-1133">Transmembrane helix</keyword>
<comment type="caution">
    <text evidence="3">The sequence shown here is derived from an EMBL/GenBank/DDBJ whole genome shotgun (WGS) entry which is preliminary data.</text>
</comment>
<evidence type="ECO:0000313" key="3">
    <source>
        <dbReference type="EMBL" id="TYR31460.1"/>
    </source>
</evidence>
<reference evidence="3 4" key="2">
    <citation type="submission" date="2019-09" db="EMBL/GenBank/DDBJ databases">
        <title>Mesorhizobium sp. MaA-C15 isolated from Microcystis aeruginosa.</title>
        <authorList>
            <person name="Jeong S.E."/>
            <person name="Jin H.M."/>
            <person name="Jeon C.O."/>
        </authorList>
    </citation>
    <scope>NUCLEOTIDE SEQUENCE [LARGE SCALE GENOMIC DNA]</scope>
    <source>
        <strain evidence="3 4">MaA-C15</strain>
    </source>
</reference>
<dbReference type="EMBL" id="VSZS01000064">
    <property type="protein sequence ID" value="TYR31460.1"/>
    <property type="molecule type" value="Genomic_DNA"/>
</dbReference>
<feature type="transmembrane region" description="Helical" evidence="2">
    <location>
        <begin position="71"/>
        <end position="91"/>
    </location>
</feature>
<keyword evidence="4" id="KW-1185">Reference proteome</keyword>
<evidence type="ECO:0000256" key="2">
    <source>
        <dbReference type="SAM" id="Phobius"/>
    </source>
</evidence>
<evidence type="ECO:0000313" key="4">
    <source>
        <dbReference type="Proteomes" id="UP000323258"/>
    </source>
</evidence>
<feature type="transmembrane region" description="Helical" evidence="2">
    <location>
        <begin position="20"/>
        <end position="39"/>
    </location>
</feature>
<dbReference type="InterPro" id="IPR024399">
    <property type="entry name" value="DUF2628"/>
</dbReference>
<sequence length="164" mass="17503">MASYVVMEPPGRGGEERAVLVRDGFHFLAFLLPLVWLLFNRLWIEALAVFAAGALIGALGSWFGAGAAASVVSVLLALFVGLEAASLKIAALRRRGWREWGVVEADNASNAEIRFAASLETQLADEFVPAEDIAQPQLPPSRPATHPARPTGPVLGMLGYPGRN</sequence>
<keyword evidence="2" id="KW-0812">Transmembrane</keyword>
<dbReference type="AlphaFoldDB" id="A0A5D4GY50"/>
<dbReference type="Proteomes" id="UP000323258">
    <property type="component" value="Unassembled WGS sequence"/>
</dbReference>
<accession>A0A5D4GY50</accession>
<dbReference type="RefSeq" id="WP_148915432.1">
    <property type="nucleotide sequence ID" value="NZ_VSZS01000064.1"/>
</dbReference>
<keyword evidence="2" id="KW-0472">Membrane</keyword>
<feature type="region of interest" description="Disordered" evidence="1">
    <location>
        <begin position="135"/>
        <end position="155"/>
    </location>
</feature>
<dbReference type="OrthoDB" id="7285394at2"/>
<reference evidence="3 4" key="1">
    <citation type="submission" date="2019-08" db="EMBL/GenBank/DDBJ databases">
        <authorList>
            <person name="Seo Y.L."/>
        </authorList>
    </citation>
    <scope>NUCLEOTIDE SEQUENCE [LARGE SCALE GENOMIC DNA]</scope>
    <source>
        <strain evidence="3 4">MaA-C15</strain>
    </source>
</reference>
<proteinExistence type="predicted"/>
<dbReference type="Pfam" id="PF10947">
    <property type="entry name" value="DUF2628"/>
    <property type="match status" value="1"/>
</dbReference>
<feature type="transmembrane region" description="Helical" evidence="2">
    <location>
        <begin position="46"/>
        <end position="65"/>
    </location>
</feature>
<evidence type="ECO:0000256" key="1">
    <source>
        <dbReference type="SAM" id="MobiDB-lite"/>
    </source>
</evidence>
<name>A0A5D4GY50_9HYPH</name>